<gene>
    <name evidence="4" type="ORF">IQ63_35190</name>
</gene>
<dbReference type="EMBL" id="JPPY01000195">
    <property type="protein sequence ID" value="KND27509.1"/>
    <property type="molecule type" value="Genomic_DNA"/>
</dbReference>
<name>A0A0L0JPR4_9ACTN</name>
<evidence type="ECO:0000256" key="2">
    <source>
        <dbReference type="ARBA" id="ARBA00022801"/>
    </source>
</evidence>
<feature type="domain" description="Nudix hydrolase" evidence="3">
    <location>
        <begin position="2"/>
        <end position="136"/>
    </location>
</feature>
<evidence type="ECO:0000256" key="1">
    <source>
        <dbReference type="ARBA" id="ARBA00001946"/>
    </source>
</evidence>
<keyword evidence="2" id="KW-0378">Hydrolase</keyword>
<dbReference type="Pfam" id="PF00293">
    <property type="entry name" value="NUDIX"/>
    <property type="match status" value="1"/>
</dbReference>
<dbReference type="RefSeq" id="WP_050374247.1">
    <property type="nucleotide sequence ID" value="NZ_KQ257832.1"/>
</dbReference>
<evidence type="ECO:0000313" key="4">
    <source>
        <dbReference type="EMBL" id="KND27509.1"/>
    </source>
</evidence>
<sequence length="147" mass="16218">MPVHPVIDVMVILERDGLILLAERRNTGYADGMLNLPSGKVENETVAQAAAREALEEVGVHIALPALIPVHVMHYRNPEGGHRIGWFFKPTHWTNTPRNAEPAKCAGISWHPPTDLPPNTVPYNALGIAHHLRNEPFSIHGWENGPA</sequence>
<dbReference type="PROSITE" id="PS51462">
    <property type="entry name" value="NUDIX"/>
    <property type="match status" value="1"/>
</dbReference>
<dbReference type="CDD" id="cd04683">
    <property type="entry name" value="NUDIX_Hydrolase"/>
    <property type="match status" value="1"/>
</dbReference>
<dbReference type="OrthoDB" id="21342at2"/>
<dbReference type="AlphaFoldDB" id="A0A0L0JPR4"/>
<reference evidence="5" key="1">
    <citation type="submission" date="2014-07" db="EMBL/GenBank/DDBJ databases">
        <title>Genome sequencing of plant-pathogenic Streptomyces species.</title>
        <authorList>
            <person name="Harrison J."/>
            <person name="Sapp M."/>
            <person name="Thwaites R."/>
            <person name="Studholme D.J."/>
        </authorList>
    </citation>
    <scope>NUCLEOTIDE SEQUENCE [LARGE SCALE GENOMIC DNA]</scope>
    <source>
        <strain evidence="5">NCPPB 4445</strain>
    </source>
</reference>
<evidence type="ECO:0000259" key="3">
    <source>
        <dbReference type="PROSITE" id="PS51462"/>
    </source>
</evidence>
<dbReference type="Gene3D" id="3.90.79.10">
    <property type="entry name" value="Nucleoside Triphosphate Pyrophosphohydrolase"/>
    <property type="match status" value="1"/>
</dbReference>
<organism evidence="4 5">
    <name type="scientific">Streptomyces acidiscabies</name>
    <dbReference type="NCBI Taxonomy" id="42234"/>
    <lineage>
        <taxon>Bacteria</taxon>
        <taxon>Bacillati</taxon>
        <taxon>Actinomycetota</taxon>
        <taxon>Actinomycetes</taxon>
        <taxon>Kitasatosporales</taxon>
        <taxon>Streptomycetaceae</taxon>
        <taxon>Streptomyces</taxon>
    </lineage>
</organism>
<dbReference type="SUPFAM" id="SSF55811">
    <property type="entry name" value="Nudix"/>
    <property type="match status" value="1"/>
</dbReference>
<comment type="cofactor">
    <cofactor evidence="1">
        <name>Mg(2+)</name>
        <dbReference type="ChEBI" id="CHEBI:18420"/>
    </cofactor>
</comment>
<dbReference type="InterPro" id="IPR015797">
    <property type="entry name" value="NUDIX_hydrolase-like_dom_sf"/>
</dbReference>
<accession>A0A0L0JPR4</accession>
<dbReference type="Proteomes" id="UP000037151">
    <property type="component" value="Unassembled WGS sequence"/>
</dbReference>
<proteinExistence type="predicted"/>
<dbReference type="PATRIC" id="fig|42234.21.peg.7251"/>
<dbReference type="PANTHER" id="PTHR43046:SF16">
    <property type="entry name" value="ADP-RIBOSE PYROPHOSPHATASE YJHB-RELATED"/>
    <property type="match status" value="1"/>
</dbReference>
<dbReference type="InterPro" id="IPR000086">
    <property type="entry name" value="NUDIX_hydrolase_dom"/>
</dbReference>
<dbReference type="PANTHER" id="PTHR43046">
    <property type="entry name" value="GDP-MANNOSE MANNOSYL HYDROLASE"/>
    <property type="match status" value="1"/>
</dbReference>
<protein>
    <submittedName>
        <fullName evidence="4">DNA mismatch repair protein MutT</fullName>
    </submittedName>
</protein>
<dbReference type="GO" id="GO:0016787">
    <property type="term" value="F:hydrolase activity"/>
    <property type="evidence" value="ECO:0007669"/>
    <property type="project" value="UniProtKB-KW"/>
</dbReference>
<comment type="caution">
    <text evidence="4">The sequence shown here is derived from an EMBL/GenBank/DDBJ whole genome shotgun (WGS) entry which is preliminary data.</text>
</comment>
<evidence type="ECO:0000313" key="5">
    <source>
        <dbReference type="Proteomes" id="UP000037151"/>
    </source>
</evidence>